<dbReference type="InterPro" id="IPR002347">
    <property type="entry name" value="SDR_fam"/>
</dbReference>
<sequence>MKFVLVTGACSEIGKKTIFDLIKENYFVVASDLPAREEEFYNIFRNRTNIDFFGIDIRNRSTIKNIISKFFEKYKIESCVFIIGKNLLVPFFQWDYNKLCDVFELNFIYVSLFIKDIAEEFVRRRTEGSFVVISSQHGIVANTQRLPYCVSKSMLSQLCRCLALELSLFNIRVNSISPTFIETKDNCELLNSSYMLLDAKEKIPLQRYASPKDISGAILFLISSRAKMITGHDLVIDGGWTIQ</sequence>
<dbReference type="GO" id="GO:0004090">
    <property type="term" value="F:carbonyl reductase (NADPH) activity"/>
    <property type="evidence" value="ECO:0007669"/>
    <property type="project" value="TreeGrafter"/>
</dbReference>
<keyword evidence="2" id="KW-0521">NADP</keyword>
<dbReference type="GO" id="GO:0006006">
    <property type="term" value="P:glucose metabolic process"/>
    <property type="evidence" value="ECO:0007669"/>
    <property type="project" value="TreeGrafter"/>
</dbReference>
<comment type="similarity">
    <text evidence="1">Belongs to the short-chain dehydrogenases/reductases (SDR) family.</text>
</comment>
<evidence type="ECO:0000256" key="1">
    <source>
        <dbReference type="ARBA" id="ARBA00006484"/>
    </source>
</evidence>
<dbReference type="EMBL" id="CRVC01000027">
    <property type="protein sequence ID" value="COR85438.1"/>
    <property type="molecule type" value="Genomic_DNA"/>
</dbReference>
<dbReference type="SUPFAM" id="SSF51735">
    <property type="entry name" value="NAD(P)-binding Rossmann-fold domains"/>
    <property type="match status" value="1"/>
</dbReference>
<accession>A0A0T8SK21</accession>
<dbReference type="InterPro" id="IPR036291">
    <property type="entry name" value="NAD(P)-bd_dom_sf"/>
</dbReference>
<dbReference type="Pfam" id="PF13561">
    <property type="entry name" value="adh_short_C2"/>
    <property type="match status" value="1"/>
</dbReference>
<reference evidence="3 4" key="1">
    <citation type="submission" date="2015-03" db="EMBL/GenBank/DDBJ databases">
        <authorList>
            <person name="Murphy D."/>
        </authorList>
    </citation>
    <scope>NUCLEOTIDE SEQUENCE [LARGE SCALE GENOMIC DNA]</scope>
    <source>
        <strain evidence="3 4">SMRU1708</strain>
    </source>
</reference>
<protein>
    <submittedName>
        <fullName evidence="3">CylG protein</fullName>
        <ecNumber evidence="3">1.1.1.163</ecNumber>
    </submittedName>
</protein>
<dbReference type="GO" id="GO:0055041">
    <property type="term" value="F:cyclopentanol dehydrogenase activity"/>
    <property type="evidence" value="ECO:0007669"/>
    <property type="project" value="UniProtKB-EC"/>
</dbReference>
<dbReference type="PRINTS" id="PR00081">
    <property type="entry name" value="GDHRDH"/>
</dbReference>
<gene>
    <name evidence="3" type="primary">cylG</name>
    <name evidence="3" type="ORF">ERS021218_01832</name>
</gene>
<name>A0A0T8SK21_STREE</name>
<evidence type="ECO:0000313" key="4">
    <source>
        <dbReference type="Proteomes" id="UP000046095"/>
    </source>
</evidence>
<evidence type="ECO:0000313" key="3">
    <source>
        <dbReference type="EMBL" id="COR85438.1"/>
    </source>
</evidence>
<dbReference type="GO" id="GO:0050038">
    <property type="term" value="F:L-xylulose reductase (NADPH) activity"/>
    <property type="evidence" value="ECO:0007669"/>
    <property type="project" value="TreeGrafter"/>
</dbReference>
<dbReference type="InterPro" id="IPR051737">
    <property type="entry name" value="L-xylulose/Carbonyl_redctase"/>
</dbReference>
<dbReference type="CDD" id="cd05233">
    <property type="entry name" value="SDR_c"/>
    <property type="match status" value="1"/>
</dbReference>
<keyword evidence="3" id="KW-0560">Oxidoreductase</keyword>
<organism evidence="3 4">
    <name type="scientific">Streptococcus pneumoniae</name>
    <dbReference type="NCBI Taxonomy" id="1313"/>
    <lineage>
        <taxon>Bacteria</taxon>
        <taxon>Bacillati</taxon>
        <taxon>Bacillota</taxon>
        <taxon>Bacilli</taxon>
        <taxon>Lactobacillales</taxon>
        <taxon>Streptococcaceae</taxon>
        <taxon>Streptococcus</taxon>
    </lineage>
</organism>
<dbReference type="Proteomes" id="UP000046095">
    <property type="component" value="Unassembled WGS sequence"/>
</dbReference>
<evidence type="ECO:0000256" key="2">
    <source>
        <dbReference type="ARBA" id="ARBA00022857"/>
    </source>
</evidence>
<proteinExistence type="inferred from homology"/>
<dbReference type="Gene3D" id="3.40.50.720">
    <property type="entry name" value="NAD(P)-binding Rossmann-like Domain"/>
    <property type="match status" value="1"/>
</dbReference>
<dbReference type="GO" id="GO:0005997">
    <property type="term" value="P:xylulose metabolic process"/>
    <property type="evidence" value="ECO:0007669"/>
    <property type="project" value="TreeGrafter"/>
</dbReference>
<dbReference type="PANTHER" id="PTHR44252">
    <property type="entry name" value="D-ERYTHRULOSE REDUCTASE"/>
    <property type="match status" value="1"/>
</dbReference>
<dbReference type="EC" id="1.1.1.163" evidence="3"/>
<dbReference type="AlphaFoldDB" id="A0A0T8SK21"/>
<dbReference type="PANTHER" id="PTHR44252:SF3">
    <property type="entry name" value="D-ERYTHRULOSE REDUCTASE-RELATED"/>
    <property type="match status" value="1"/>
</dbReference>